<dbReference type="Gene3D" id="3.30.200.20">
    <property type="entry name" value="Phosphorylase Kinase, domain 1"/>
    <property type="match status" value="1"/>
</dbReference>
<reference evidence="16" key="1">
    <citation type="journal article" date="2022" name="Cell">
        <title>Repeat-based holocentromeres influence genome architecture and karyotype evolution.</title>
        <authorList>
            <person name="Hofstatter P.G."/>
            <person name="Thangavel G."/>
            <person name="Lux T."/>
            <person name="Neumann P."/>
            <person name="Vondrak T."/>
            <person name="Novak P."/>
            <person name="Zhang M."/>
            <person name="Costa L."/>
            <person name="Castellani M."/>
            <person name="Scott A."/>
            <person name="Toegelov H."/>
            <person name="Fuchs J."/>
            <person name="Mata-Sucre Y."/>
            <person name="Dias Y."/>
            <person name="Vanzela A.L.L."/>
            <person name="Huettel B."/>
            <person name="Almeida C.C.S."/>
            <person name="Simkova H."/>
            <person name="Souza G."/>
            <person name="Pedrosa-Harand A."/>
            <person name="Macas J."/>
            <person name="Mayer K.F.X."/>
            <person name="Houben A."/>
            <person name="Marques A."/>
        </authorList>
    </citation>
    <scope>NUCLEOTIDE SEQUENCE</scope>
    <source>
        <strain evidence="16">RhyBre1mFocal</strain>
    </source>
</reference>
<dbReference type="Pfam" id="PF13947">
    <property type="entry name" value="GUB_WAK_bind"/>
    <property type="match status" value="1"/>
</dbReference>
<evidence type="ECO:0000256" key="8">
    <source>
        <dbReference type="ARBA" id="ARBA00022840"/>
    </source>
</evidence>
<accession>A0A9Q0C532</accession>
<dbReference type="InterPro" id="IPR017441">
    <property type="entry name" value="Protein_kinase_ATP_BS"/>
</dbReference>
<evidence type="ECO:0000313" key="16">
    <source>
        <dbReference type="EMBL" id="KAJ1687441.1"/>
    </source>
</evidence>
<dbReference type="InterPro" id="IPR032872">
    <property type="entry name" value="WAK_assoc_C"/>
</dbReference>
<evidence type="ECO:0000256" key="9">
    <source>
        <dbReference type="ARBA" id="ARBA00022989"/>
    </source>
</evidence>
<evidence type="ECO:0000259" key="15">
    <source>
        <dbReference type="PROSITE" id="PS50011"/>
    </source>
</evidence>
<dbReference type="Gene3D" id="1.10.510.10">
    <property type="entry name" value="Transferase(Phosphotransferase) domain 1"/>
    <property type="match status" value="1"/>
</dbReference>
<gene>
    <name evidence="16" type="ORF">LUZ63_018831</name>
</gene>
<dbReference type="PROSITE" id="PS00108">
    <property type="entry name" value="PROTEIN_KINASE_ST"/>
    <property type="match status" value="1"/>
</dbReference>
<dbReference type="Proteomes" id="UP001151287">
    <property type="component" value="Unassembled WGS sequence"/>
</dbReference>
<dbReference type="InterPro" id="IPR000719">
    <property type="entry name" value="Prot_kinase_dom"/>
</dbReference>
<evidence type="ECO:0000256" key="12">
    <source>
        <dbReference type="PROSITE-ProRule" id="PRU10141"/>
    </source>
</evidence>
<evidence type="ECO:0000256" key="3">
    <source>
        <dbReference type="ARBA" id="ARBA00022679"/>
    </source>
</evidence>
<evidence type="ECO:0000256" key="4">
    <source>
        <dbReference type="ARBA" id="ARBA00022692"/>
    </source>
</evidence>
<keyword evidence="8 12" id="KW-0067">ATP-binding</keyword>
<evidence type="ECO:0000256" key="14">
    <source>
        <dbReference type="SAM" id="SignalP"/>
    </source>
</evidence>
<dbReference type="PROSITE" id="PS50011">
    <property type="entry name" value="PROTEIN_KINASE_DOM"/>
    <property type="match status" value="1"/>
</dbReference>
<comment type="subcellular location">
    <subcellularLocation>
        <location evidence="1">Membrane</location>
        <topology evidence="1">Single-pass type I membrane protein</topology>
    </subcellularLocation>
</comment>
<organism evidence="16 17">
    <name type="scientific">Rhynchospora breviuscula</name>
    <dbReference type="NCBI Taxonomy" id="2022672"/>
    <lineage>
        <taxon>Eukaryota</taxon>
        <taxon>Viridiplantae</taxon>
        <taxon>Streptophyta</taxon>
        <taxon>Embryophyta</taxon>
        <taxon>Tracheophyta</taxon>
        <taxon>Spermatophyta</taxon>
        <taxon>Magnoliopsida</taxon>
        <taxon>Liliopsida</taxon>
        <taxon>Poales</taxon>
        <taxon>Cyperaceae</taxon>
        <taxon>Cyperoideae</taxon>
        <taxon>Rhynchosporeae</taxon>
        <taxon>Rhynchospora</taxon>
    </lineage>
</organism>
<evidence type="ECO:0000313" key="17">
    <source>
        <dbReference type="Proteomes" id="UP001151287"/>
    </source>
</evidence>
<keyword evidence="2" id="KW-0723">Serine/threonine-protein kinase</keyword>
<feature type="domain" description="Protein kinase" evidence="15">
    <location>
        <begin position="348"/>
        <end position="637"/>
    </location>
</feature>
<comment type="caution">
    <text evidence="16">The sequence shown here is derived from an EMBL/GenBank/DDBJ whole genome shotgun (WGS) entry which is preliminary data.</text>
</comment>
<name>A0A9Q0C532_9POAL</name>
<keyword evidence="9 13" id="KW-1133">Transmembrane helix</keyword>
<feature type="signal peptide" evidence="14">
    <location>
        <begin position="1"/>
        <end position="46"/>
    </location>
</feature>
<keyword evidence="11" id="KW-0325">Glycoprotein</keyword>
<keyword evidence="10 13" id="KW-0472">Membrane</keyword>
<protein>
    <recommendedName>
        <fullName evidence="15">Protein kinase domain-containing protein</fullName>
    </recommendedName>
</protein>
<dbReference type="SMART" id="SM00220">
    <property type="entry name" value="S_TKc"/>
    <property type="match status" value="1"/>
</dbReference>
<keyword evidence="6 12" id="KW-0547">Nucleotide-binding</keyword>
<dbReference type="AlphaFoldDB" id="A0A9Q0C532"/>
<proteinExistence type="predicted"/>
<evidence type="ECO:0000256" key="2">
    <source>
        <dbReference type="ARBA" id="ARBA00022527"/>
    </source>
</evidence>
<dbReference type="GO" id="GO:0005524">
    <property type="term" value="F:ATP binding"/>
    <property type="evidence" value="ECO:0007669"/>
    <property type="project" value="UniProtKB-UniRule"/>
</dbReference>
<dbReference type="FunFam" id="1.10.510.10:FF:000590">
    <property type="entry name" value="PR5-like receptor kinase"/>
    <property type="match status" value="1"/>
</dbReference>
<dbReference type="Pfam" id="PF00069">
    <property type="entry name" value="Pkinase"/>
    <property type="match status" value="1"/>
</dbReference>
<keyword evidence="4 13" id="KW-0812">Transmembrane</keyword>
<dbReference type="OrthoDB" id="4062651at2759"/>
<dbReference type="GO" id="GO:0016020">
    <property type="term" value="C:membrane"/>
    <property type="evidence" value="ECO:0007669"/>
    <property type="project" value="UniProtKB-SubCell"/>
</dbReference>
<dbReference type="Pfam" id="PF14380">
    <property type="entry name" value="WAK_assoc"/>
    <property type="match status" value="1"/>
</dbReference>
<keyword evidence="7" id="KW-0418">Kinase</keyword>
<dbReference type="EMBL" id="JAMQYH010000005">
    <property type="protein sequence ID" value="KAJ1687441.1"/>
    <property type="molecule type" value="Genomic_DNA"/>
</dbReference>
<evidence type="ECO:0000256" key="10">
    <source>
        <dbReference type="ARBA" id="ARBA00023136"/>
    </source>
</evidence>
<keyword evidence="5 14" id="KW-0732">Signal</keyword>
<feature type="chain" id="PRO_5040272570" description="Protein kinase domain-containing protein" evidence="14">
    <location>
        <begin position="47"/>
        <end position="657"/>
    </location>
</feature>
<dbReference type="InterPro" id="IPR011009">
    <property type="entry name" value="Kinase-like_dom_sf"/>
</dbReference>
<evidence type="ECO:0000256" key="5">
    <source>
        <dbReference type="ARBA" id="ARBA00022729"/>
    </source>
</evidence>
<evidence type="ECO:0000256" key="7">
    <source>
        <dbReference type="ARBA" id="ARBA00022777"/>
    </source>
</evidence>
<keyword evidence="3" id="KW-0808">Transferase</keyword>
<evidence type="ECO:0000256" key="13">
    <source>
        <dbReference type="SAM" id="Phobius"/>
    </source>
</evidence>
<dbReference type="InterPro" id="IPR025287">
    <property type="entry name" value="WAK_GUB"/>
</dbReference>
<dbReference type="GO" id="GO:0030247">
    <property type="term" value="F:polysaccharide binding"/>
    <property type="evidence" value="ECO:0007669"/>
    <property type="project" value="InterPro"/>
</dbReference>
<dbReference type="SUPFAM" id="SSF56112">
    <property type="entry name" value="Protein kinase-like (PK-like)"/>
    <property type="match status" value="1"/>
</dbReference>
<dbReference type="InterPro" id="IPR045874">
    <property type="entry name" value="LRK10/LRL21-25-like"/>
</dbReference>
<keyword evidence="17" id="KW-1185">Reference proteome</keyword>
<dbReference type="PROSITE" id="PS00107">
    <property type="entry name" value="PROTEIN_KINASE_ATP"/>
    <property type="match status" value="1"/>
</dbReference>
<dbReference type="InterPro" id="IPR008271">
    <property type="entry name" value="Ser/Thr_kinase_AS"/>
</dbReference>
<evidence type="ECO:0000256" key="6">
    <source>
        <dbReference type="ARBA" id="ARBA00022741"/>
    </source>
</evidence>
<evidence type="ECO:0000256" key="11">
    <source>
        <dbReference type="ARBA" id="ARBA00023180"/>
    </source>
</evidence>
<dbReference type="GO" id="GO:0004674">
    <property type="term" value="F:protein serine/threonine kinase activity"/>
    <property type="evidence" value="ECO:0007669"/>
    <property type="project" value="UniProtKB-KW"/>
</dbReference>
<feature type="transmembrane region" description="Helical" evidence="13">
    <location>
        <begin position="277"/>
        <end position="302"/>
    </location>
</feature>
<dbReference type="PANTHER" id="PTHR27009">
    <property type="entry name" value="RUST RESISTANCE KINASE LR10-RELATED"/>
    <property type="match status" value="1"/>
</dbReference>
<feature type="binding site" evidence="12">
    <location>
        <position position="376"/>
    </location>
    <ligand>
        <name>ATP</name>
        <dbReference type="ChEBI" id="CHEBI:30616"/>
    </ligand>
</feature>
<evidence type="ECO:0000256" key="1">
    <source>
        <dbReference type="ARBA" id="ARBA00004479"/>
    </source>
</evidence>
<sequence length="657" mass="74095">MIKTIQNRSKIPNPTPHRLSFPSLSFMSLLPLLSLSLLLLSIHTYCSPDCKRFKCGDLTIEYPFSLYDTSNPDHCGLPGLLISCEKDVPILHLQSDNYTVQGIDYENRTIALVDTDVLDQNETCPRVKNNVTFFTNAGIDYTDSDVNLTFFFECNIPLNNSPISCFTSNVNGDSYVFRTSDIPSHQYAELLAACQLVVVVPVLDDYLDPLYNDLNTEFGLALKHGFQLGWNSTTNCTKCLDNHGQCGYTLRNDNYTYDFRCFCVNGTCDHKKAKEHAGVIIGISLAIFISLFAICILCLLVYRRRDENVWFFGNEERKREQLIKATLENFEFLAPKRYNFSEIRKMTKSFNQKIGQGGFASVFKGEFMDGSPVAIKVFKDRESSGIEFISEVVSIARTSHVNIVRLLGFSMKGSKRALIYEFMSNGSLDKYLRASQNSTLSHAECTRLFEIAVGIARGLEYLHRGCSTRIVHFDIKPHNILLDQDYCPKISDFGLAKFCQPKESIISMSGMRGTIGYIAPEVFLRNFGVVSSKSDVYSYGMMVLEMFGGKEHKTESTASSSEIYFPDNIYNFVEQSNIRSVFGVSDDCEELVRKVMIVGLWCIQLMPNARPTMSAVLDMLERSIEDLTMPPKSHISLPPVLVQEATDSSTPNSYNQQ</sequence>